<accession>A0A455U3S5</accession>
<gene>
    <name evidence="1" type="ORF">HSBAA_15630</name>
</gene>
<evidence type="ECO:0000313" key="1">
    <source>
        <dbReference type="EMBL" id="BBI60257.1"/>
    </source>
</evidence>
<sequence length="104" mass="11366">MWQDIERIRDHYAWSVDYAVKVTGRWAERVADDNTLMIVLGDHQAAPLITGDDASAAVPVHIISGDRALLAPLSKAWLCARHVACARRSKRCAPHEPTAPLAAG</sequence>
<dbReference type="KEGG" id="hsr:HSBAA_15630"/>
<dbReference type="EMBL" id="AP019514">
    <property type="protein sequence ID" value="BBI60257.1"/>
    <property type="molecule type" value="Genomic_DNA"/>
</dbReference>
<proteinExistence type="predicted"/>
<dbReference type="AlphaFoldDB" id="A0A455U3S5"/>
<evidence type="ECO:0008006" key="3">
    <source>
        <dbReference type="Google" id="ProtNLM"/>
    </source>
</evidence>
<reference evidence="1 2" key="1">
    <citation type="journal article" date="2019" name="Microbiol. Resour. Announc.">
        <title>Complete Genome Sequence of Halomonas sulfidaeris Strain Esulfide1 Isolated from a Metal Sulfide Rock at a Depth of 2,200 Meters, Obtained Using Nanopore Sequencing.</title>
        <authorList>
            <person name="Saito M."/>
            <person name="Nishigata A."/>
            <person name="Galipon J."/>
            <person name="Arakawa K."/>
        </authorList>
    </citation>
    <scope>NUCLEOTIDE SEQUENCE [LARGE SCALE GENOMIC DNA]</scope>
    <source>
        <strain evidence="1 2">ATCC BAA-803</strain>
    </source>
</reference>
<name>A0A455U3S5_9GAMM</name>
<organism evidence="1 2">
    <name type="scientific">Vreelandella sulfidaeris</name>
    <dbReference type="NCBI Taxonomy" id="115553"/>
    <lineage>
        <taxon>Bacteria</taxon>
        <taxon>Pseudomonadati</taxon>
        <taxon>Pseudomonadota</taxon>
        <taxon>Gammaproteobacteria</taxon>
        <taxon>Oceanospirillales</taxon>
        <taxon>Halomonadaceae</taxon>
        <taxon>Vreelandella</taxon>
    </lineage>
</organism>
<dbReference type="Proteomes" id="UP000320231">
    <property type="component" value="Chromosome"/>
</dbReference>
<protein>
    <recommendedName>
        <fullName evidence="3">Sulfatase N-terminal domain-containing protein</fullName>
    </recommendedName>
</protein>
<evidence type="ECO:0000313" key="2">
    <source>
        <dbReference type="Proteomes" id="UP000320231"/>
    </source>
</evidence>